<comment type="caution">
    <text evidence="1">The sequence shown here is derived from an EMBL/GenBank/DDBJ whole genome shotgun (WGS) entry which is preliminary data.</text>
</comment>
<accession>A0A8J3Z4Q6</accession>
<evidence type="ECO:0000313" key="2">
    <source>
        <dbReference type="Proteomes" id="UP000612585"/>
    </source>
</evidence>
<organism evidence="1 2">
    <name type="scientific">Virgisporangium aurantiacum</name>
    <dbReference type="NCBI Taxonomy" id="175570"/>
    <lineage>
        <taxon>Bacteria</taxon>
        <taxon>Bacillati</taxon>
        <taxon>Actinomycetota</taxon>
        <taxon>Actinomycetes</taxon>
        <taxon>Micromonosporales</taxon>
        <taxon>Micromonosporaceae</taxon>
        <taxon>Virgisporangium</taxon>
    </lineage>
</organism>
<dbReference type="RefSeq" id="WP_203991146.1">
    <property type="nucleotide sequence ID" value="NZ_BOPG01000013.1"/>
</dbReference>
<evidence type="ECO:0000313" key="1">
    <source>
        <dbReference type="EMBL" id="GIJ54998.1"/>
    </source>
</evidence>
<name>A0A8J3Z4Q6_9ACTN</name>
<gene>
    <name evidence="1" type="ORF">Vau01_025140</name>
</gene>
<reference evidence="1" key="1">
    <citation type="submission" date="2021-01" db="EMBL/GenBank/DDBJ databases">
        <title>Whole genome shotgun sequence of Virgisporangium aurantiacum NBRC 16421.</title>
        <authorList>
            <person name="Komaki H."/>
            <person name="Tamura T."/>
        </authorList>
    </citation>
    <scope>NUCLEOTIDE SEQUENCE</scope>
    <source>
        <strain evidence="1">NBRC 16421</strain>
    </source>
</reference>
<keyword evidence="2" id="KW-1185">Reference proteome</keyword>
<dbReference type="EMBL" id="BOPG01000013">
    <property type="protein sequence ID" value="GIJ54998.1"/>
    <property type="molecule type" value="Genomic_DNA"/>
</dbReference>
<sequence length="190" mass="21066">MALEKRLREVGGYYAGSVVLQISLQAVGNVPIRVSDVRLSNIKREPPINHTLVAYPTGADEKTFKMTFDLDEPVPVAKEYSDTGGAGQPFFQNRTLTLNQSDDDVLLLAISVEKWSVSFGVSIDYVVNGQRGVVEVKDEGRPFRVTGYNCPRPGQTYTPYQQIWDALPGTDNGKLGPIDDHEAYRSLCNR</sequence>
<protein>
    <submittedName>
        <fullName evidence="1">Uncharacterized protein</fullName>
    </submittedName>
</protein>
<dbReference type="AlphaFoldDB" id="A0A8J3Z4Q6"/>
<proteinExistence type="predicted"/>
<dbReference type="Proteomes" id="UP000612585">
    <property type="component" value="Unassembled WGS sequence"/>
</dbReference>